<gene>
    <name evidence="4" type="ORF">ICC18_07435</name>
</gene>
<dbReference type="GO" id="GO:0008080">
    <property type="term" value="F:N-acetyltransferase activity"/>
    <property type="evidence" value="ECO:0007669"/>
    <property type="project" value="UniProtKB-ARBA"/>
</dbReference>
<reference evidence="4" key="1">
    <citation type="submission" date="2020-09" db="EMBL/GenBank/DDBJ databases">
        <title>Draft Genome Sequence of Paenibacillus sp. WST5.</title>
        <authorList>
            <person name="Bao Z."/>
        </authorList>
    </citation>
    <scope>NUCLEOTIDE SEQUENCE</scope>
    <source>
        <strain evidence="4">WST5</strain>
    </source>
</reference>
<evidence type="ECO:0000256" key="2">
    <source>
        <dbReference type="ARBA" id="ARBA00023315"/>
    </source>
</evidence>
<name>A0A926KPW3_9BACL</name>
<evidence type="ECO:0000313" key="5">
    <source>
        <dbReference type="Proteomes" id="UP000650466"/>
    </source>
</evidence>
<dbReference type="Pfam" id="PF00583">
    <property type="entry name" value="Acetyltransf_1"/>
    <property type="match status" value="1"/>
</dbReference>
<dbReference type="EMBL" id="JACVVD010000002">
    <property type="protein sequence ID" value="MBD0379940.1"/>
    <property type="molecule type" value="Genomic_DNA"/>
</dbReference>
<evidence type="ECO:0000256" key="1">
    <source>
        <dbReference type="ARBA" id="ARBA00022679"/>
    </source>
</evidence>
<dbReference type="CDD" id="cd04301">
    <property type="entry name" value="NAT_SF"/>
    <property type="match status" value="1"/>
</dbReference>
<dbReference type="Gene3D" id="3.40.630.30">
    <property type="match status" value="1"/>
</dbReference>
<sequence>MSLVIRNASADDVNRLTELMYEYVVGFYQNPWPSTEKIQQLIHTLLEKEKGIQFVAELDGKLVGFATLYFTFSTMKANEVTIMNDLFVIEPFRDTDVESRLFLQCQSYSRDHGYAHMTWITAPGNIRAQHFFDKMGGVQKDWVNYSIV</sequence>
<dbReference type="PROSITE" id="PS51186">
    <property type="entry name" value="GNAT"/>
    <property type="match status" value="1"/>
</dbReference>
<dbReference type="SUPFAM" id="SSF55729">
    <property type="entry name" value="Acyl-CoA N-acyltransferases (Nat)"/>
    <property type="match status" value="1"/>
</dbReference>
<accession>A0A926KPW3</accession>
<dbReference type="InterPro" id="IPR051016">
    <property type="entry name" value="Diverse_Substrate_AcTransf"/>
</dbReference>
<dbReference type="RefSeq" id="WP_188173718.1">
    <property type="nucleotide sequence ID" value="NZ_JACVVD010000002.1"/>
</dbReference>
<keyword evidence="1" id="KW-0808">Transferase</keyword>
<keyword evidence="2" id="KW-0012">Acyltransferase</keyword>
<comment type="caution">
    <text evidence="4">The sequence shown here is derived from an EMBL/GenBank/DDBJ whole genome shotgun (WGS) entry which is preliminary data.</text>
</comment>
<evidence type="ECO:0000313" key="4">
    <source>
        <dbReference type="EMBL" id="MBD0379940.1"/>
    </source>
</evidence>
<dbReference type="PANTHER" id="PTHR10545:SF29">
    <property type="entry name" value="GH14572P-RELATED"/>
    <property type="match status" value="1"/>
</dbReference>
<keyword evidence="5" id="KW-1185">Reference proteome</keyword>
<dbReference type="InterPro" id="IPR016181">
    <property type="entry name" value="Acyl_CoA_acyltransferase"/>
</dbReference>
<proteinExistence type="predicted"/>
<dbReference type="Proteomes" id="UP000650466">
    <property type="component" value="Unassembled WGS sequence"/>
</dbReference>
<dbReference type="AlphaFoldDB" id="A0A926KPW3"/>
<dbReference type="InterPro" id="IPR000182">
    <property type="entry name" value="GNAT_dom"/>
</dbReference>
<organism evidence="4 5">
    <name type="scientific">Paenibacillus sedimenti</name>
    <dbReference type="NCBI Taxonomy" id="2770274"/>
    <lineage>
        <taxon>Bacteria</taxon>
        <taxon>Bacillati</taxon>
        <taxon>Bacillota</taxon>
        <taxon>Bacilli</taxon>
        <taxon>Bacillales</taxon>
        <taxon>Paenibacillaceae</taxon>
        <taxon>Paenibacillus</taxon>
    </lineage>
</organism>
<protein>
    <submittedName>
        <fullName evidence="4">GNAT family N-acetyltransferase</fullName>
    </submittedName>
</protein>
<feature type="domain" description="N-acetyltransferase" evidence="3">
    <location>
        <begin position="3"/>
        <end position="148"/>
    </location>
</feature>
<evidence type="ECO:0000259" key="3">
    <source>
        <dbReference type="PROSITE" id="PS51186"/>
    </source>
</evidence>
<dbReference type="PANTHER" id="PTHR10545">
    <property type="entry name" value="DIAMINE N-ACETYLTRANSFERASE"/>
    <property type="match status" value="1"/>
</dbReference>